<keyword evidence="8" id="KW-0238">DNA-binding</keyword>
<evidence type="ECO:0000256" key="12">
    <source>
        <dbReference type="SAM" id="Coils"/>
    </source>
</evidence>
<dbReference type="STRING" id="46835.A0A504YMS0"/>
<dbReference type="PANTHER" id="PTHR46297">
    <property type="entry name" value="ZINC FINGER CCCH-TYPE WITH G PATCH DOMAIN-CONTAINING PROTEIN"/>
    <property type="match status" value="1"/>
</dbReference>
<dbReference type="GO" id="GO:0005634">
    <property type="term" value="C:nucleus"/>
    <property type="evidence" value="ECO:0007669"/>
    <property type="project" value="UniProtKB-SubCell"/>
</dbReference>
<dbReference type="OrthoDB" id="5842926at2759"/>
<evidence type="ECO:0000256" key="3">
    <source>
        <dbReference type="ARBA" id="ARBA00022491"/>
    </source>
</evidence>
<dbReference type="Proteomes" id="UP000316759">
    <property type="component" value="Unassembled WGS sequence"/>
</dbReference>
<keyword evidence="9" id="KW-0804">Transcription</keyword>
<feature type="compositionally biased region" description="Basic and acidic residues" evidence="13">
    <location>
        <begin position="573"/>
        <end position="582"/>
    </location>
</feature>
<feature type="compositionally biased region" description="Basic and acidic residues" evidence="13">
    <location>
        <begin position="503"/>
        <end position="517"/>
    </location>
</feature>
<proteinExistence type="predicted"/>
<feature type="region of interest" description="Disordered" evidence="13">
    <location>
        <begin position="552"/>
        <end position="582"/>
    </location>
</feature>
<comment type="caution">
    <text evidence="15">The sequence shown here is derived from an EMBL/GenBank/DDBJ whole genome shotgun (WGS) entry which is preliminary data.</text>
</comment>
<gene>
    <name evidence="15" type="ORF">FGIG_09006</name>
</gene>
<feature type="compositionally biased region" description="Basic and acidic residues" evidence="13">
    <location>
        <begin position="608"/>
        <end position="622"/>
    </location>
</feature>
<evidence type="ECO:0000256" key="9">
    <source>
        <dbReference type="ARBA" id="ARBA00023163"/>
    </source>
</evidence>
<comment type="subcellular location">
    <subcellularLocation>
        <location evidence="1">Nucleus</location>
    </subcellularLocation>
</comment>
<evidence type="ECO:0000256" key="1">
    <source>
        <dbReference type="ARBA" id="ARBA00004123"/>
    </source>
</evidence>
<evidence type="ECO:0000256" key="7">
    <source>
        <dbReference type="ARBA" id="ARBA00023015"/>
    </source>
</evidence>
<feature type="zinc finger region" description="C3H1-type" evidence="11">
    <location>
        <begin position="203"/>
        <end position="226"/>
    </location>
</feature>
<evidence type="ECO:0000256" key="11">
    <source>
        <dbReference type="PROSITE-ProRule" id="PRU00723"/>
    </source>
</evidence>
<feature type="region of interest" description="Disordered" evidence="13">
    <location>
        <begin position="503"/>
        <end position="533"/>
    </location>
</feature>
<feature type="compositionally biased region" description="Acidic residues" evidence="13">
    <location>
        <begin position="334"/>
        <end position="345"/>
    </location>
</feature>
<organism evidence="15 16">
    <name type="scientific">Fasciola gigantica</name>
    <name type="common">Giant liver fluke</name>
    <dbReference type="NCBI Taxonomy" id="46835"/>
    <lineage>
        <taxon>Eukaryota</taxon>
        <taxon>Metazoa</taxon>
        <taxon>Spiralia</taxon>
        <taxon>Lophotrochozoa</taxon>
        <taxon>Platyhelminthes</taxon>
        <taxon>Trematoda</taxon>
        <taxon>Digenea</taxon>
        <taxon>Plagiorchiida</taxon>
        <taxon>Echinostomata</taxon>
        <taxon>Echinostomatoidea</taxon>
        <taxon>Fasciolidae</taxon>
        <taxon>Fasciola</taxon>
    </lineage>
</organism>
<feature type="coiled-coil region" evidence="12">
    <location>
        <begin position="624"/>
        <end position="658"/>
    </location>
</feature>
<evidence type="ECO:0000256" key="4">
    <source>
        <dbReference type="ARBA" id="ARBA00022723"/>
    </source>
</evidence>
<dbReference type="Pfam" id="PF01585">
    <property type="entry name" value="G-patch"/>
    <property type="match status" value="1"/>
</dbReference>
<keyword evidence="6 11" id="KW-0862">Zinc</keyword>
<dbReference type="EMBL" id="SUNJ01006578">
    <property type="protein sequence ID" value="TPP62643.1"/>
    <property type="molecule type" value="Genomic_DNA"/>
</dbReference>
<evidence type="ECO:0000256" key="6">
    <source>
        <dbReference type="ARBA" id="ARBA00022833"/>
    </source>
</evidence>
<evidence type="ECO:0000256" key="5">
    <source>
        <dbReference type="ARBA" id="ARBA00022771"/>
    </source>
</evidence>
<evidence type="ECO:0000313" key="16">
    <source>
        <dbReference type="Proteomes" id="UP000316759"/>
    </source>
</evidence>
<keyword evidence="7" id="KW-0805">Transcription regulation</keyword>
<keyword evidence="10" id="KW-0539">Nucleus</keyword>
<feature type="region of interest" description="Disordered" evidence="13">
    <location>
        <begin position="599"/>
        <end position="622"/>
    </location>
</feature>
<dbReference type="GO" id="GO:0001227">
    <property type="term" value="F:DNA-binding transcription repressor activity, RNA polymerase II-specific"/>
    <property type="evidence" value="ECO:0007669"/>
    <property type="project" value="TreeGrafter"/>
</dbReference>
<reference evidence="15 16" key="1">
    <citation type="submission" date="2019-04" db="EMBL/GenBank/DDBJ databases">
        <title>Annotation for the trematode Fasciola gigantica.</title>
        <authorList>
            <person name="Choi Y.-J."/>
        </authorList>
    </citation>
    <scope>NUCLEOTIDE SEQUENCE [LARGE SCALE GENOMIC DNA]</scope>
    <source>
        <strain evidence="15">Uganda_cow_1</strain>
    </source>
</reference>
<evidence type="ECO:0000259" key="14">
    <source>
        <dbReference type="PROSITE" id="PS50103"/>
    </source>
</evidence>
<evidence type="ECO:0000256" key="2">
    <source>
        <dbReference type="ARBA" id="ARBA00022414"/>
    </source>
</evidence>
<dbReference type="InterPro" id="IPR000467">
    <property type="entry name" value="G_patch_dom"/>
</dbReference>
<name>A0A504YMS0_FASGI</name>
<keyword evidence="4 11" id="KW-0479">Metal-binding</keyword>
<feature type="domain" description="C3H1-type" evidence="14">
    <location>
        <begin position="203"/>
        <end position="226"/>
    </location>
</feature>
<dbReference type="InterPro" id="IPR000571">
    <property type="entry name" value="Znf_CCCH"/>
</dbReference>
<feature type="region of interest" description="Disordered" evidence="13">
    <location>
        <begin position="330"/>
        <end position="399"/>
    </location>
</feature>
<protein>
    <recommendedName>
        <fullName evidence="2">Zinc finger CCCH-type with G patch domain-containing protein</fullName>
    </recommendedName>
</protein>
<keyword evidence="16" id="KW-1185">Reference proteome</keyword>
<keyword evidence="3" id="KW-0678">Repressor</keyword>
<evidence type="ECO:0000313" key="15">
    <source>
        <dbReference type="EMBL" id="TPP62643.1"/>
    </source>
</evidence>
<dbReference type="GO" id="GO:0008270">
    <property type="term" value="F:zinc ion binding"/>
    <property type="evidence" value="ECO:0007669"/>
    <property type="project" value="UniProtKB-KW"/>
</dbReference>
<evidence type="ECO:0000256" key="8">
    <source>
        <dbReference type="ARBA" id="ARBA00023125"/>
    </source>
</evidence>
<sequence>MWTVFEIVRALGLVGLANNYPTGFLSKQICCILRVFDAEDWRAALERSDLDRLKSTLSQLDVQLQTTDGADQSDLLALRHDVVELITLQEEQLLDKRKAELLKQLQSQLVTYSDAIEADDPVPAAATRSTDVTEELRNVLIGQRCSIIGWTANGRFLRQNAVISDVVDNGDSDTKLITSSPLMVTAGRVRVFLTHPTRTTDLPCEQFMADGFCRRGIRCPWSHGKVVSSEDIGEWDEPDASLYLNEGQPCLVKENPHSTHPSIWKHAHLLHTDLEAHTCVIQWGHTYRSYFSGESSNKNGSRAGLIRQASYDQLEATVANVPLHAVWPLSREQSEEDEKESEAIDQDNTFSTDSDESSNDELHHSDTDVSQSVYRFHTAGSDSNTGHNRDVQLRHGNGRSKVSFVPGGVLSPADILRAMPYPDPICTPHSERDQDVGQLGSWEAHTRGIGSLLLAKMGYPGQGGLGVHGRGRSLPVAVLLEKFQILSHGWNKRPSLDRVLRTSECSHKRPPRGRRELACNQAPATDGKETANGSVRQPYLFQFLNNALQRPISGDKEPCTSGPNIKNPPQEMSKLKGDSHVDPTSDDFRIQFFRTHEEISRTKQQIHRTRESIERNQGRDRAMTKQAEQRLVMLQAQLDQLRNRERTLQQSKNKHNTEKKLRIF</sequence>
<evidence type="ECO:0000256" key="10">
    <source>
        <dbReference type="ARBA" id="ARBA00023242"/>
    </source>
</evidence>
<evidence type="ECO:0000256" key="13">
    <source>
        <dbReference type="SAM" id="MobiDB-lite"/>
    </source>
</evidence>
<dbReference type="AlphaFoldDB" id="A0A504YMS0"/>
<dbReference type="GO" id="GO:0000978">
    <property type="term" value="F:RNA polymerase II cis-regulatory region sequence-specific DNA binding"/>
    <property type="evidence" value="ECO:0007669"/>
    <property type="project" value="TreeGrafter"/>
</dbReference>
<dbReference type="PANTHER" id="PTHR46297:SF1">
    <property type="entry name" value="ZINC FINGER CCCH-TYPE WITH G PATCH DOMAIN-CONTAINING PROTEIN"/>
    <property type="match status" value="1"/>
</dbReference>
<dbReference type="PROSITE" id="PS50103">
    <property type="entry name" value="ZF_C3H1"/>
    <property type="match status" value="1"/>
</dbReference>
<keyword evidence="5 11" id="KW-0863">Zinc-finger</keyword>
<dbReference type="Gene3D" id="2.30.30.1190">
    <property type="match status" value="1"/>
</dbReference>
<keyword evidence="12" id="KW-0175">Coiled coil</keyword>
<accession>A0A504YMS0</accession>